<dbReference type="GeneID" id="6094362"/>
<dbReference type="HOGENOM" id="CLU_136586_0_0_2"/>
<keyword evidence="3" id="KW-1185">Reference proteome</keyword>
<dbReference type="RefSeq" id="WP_012309728.1">
    <property type="nucleotide sequence ID" value="NC_010482.1"/>
</dbReference>
<protein>
    <submittedName>
        <fullName evidence="2">HAD superfamily phosphatase</fullName>
    </submittedName>
</protein>
<gene>
    <name evidence="2" type="ordered locus">Kcr_1085</name>
</gene>
<dbReference type="OrthoDB" id="24721at2157"/>
<dbReference type="SUPFAM" id="SSF56784">
    <property type="entry name" value="HAD-like"/>
    <property type="match status" value="1"/>
</dbReference>
<dbReference type="KEGG" id="kcr:Kcr_1085"/>
<evidence type="ECO:0000313" key="2">
    <source>
        <dbReference type="EMBL" id="ACB07831.1"/>
    </source>
</evidence>
<dbReference type="InterPro" id="IPR005519">
    <property type="entry name" value="Acid_phosphat_B-like"/>
</dbReference>
<dbReference type="InterPro" id="IPR023214">
    <property type="entry name" value="HAD_sf"/>
</dbReference>
<organism evidence="2 3">
    <name type="scientific">Korarchaeum cryptofilum (strain OPF8)</name>
    <dbReference type="NCBI Taxonomy" id="374847"/>
    <lineage>
        <taxon>Archaea</taxon>
        <taxon>Thermoproteota</taxon>
        <taxon>Candidatus Korarchaeia</taxon>
        <taxon>Candidatus Korarchaeales</taxon>
        <taxon>Candidatus Korarchaeaceae</taxon>
        <taxon>Candidatus Korarchaeum</taxon>
    </lineage>
</organism>
<dbReference type="eggNOG" id="arCOG07435">
    <property type="taxonomic scope" value="Archaea"/>
</dbReference>
<dbReference type="InParanoid" id="B1L5V2"/>
<keyword evidence="1" id="KW-0732">Signal</keyword>
<dbReference type="EnsemblBacteria" id="ACB07831">
    <property type="protein sequence ID" value="ACB07831"/>
    <property type="gene ID" value="Kcr_1085"/>
</dbReference>
<evidence type="ECO:0000313" key="3">
    <source>
        <dbReference type="Proteomes" id="UP000001686"/>
    </source>
</evidence>
<name>B1L5V2_KORCO</name>
<dbReference type="STRING" id="374847.Kcr_1085"/>
<dbReference type="Proteomes" id="UP000001686">
    <property type="component" value="Chromosome"/>
</dbReference>
<reference evidence="2 3" key="1">
    <citation type="journal article" date="2008" name="Proc. Natl. Acad. Sci. U.S.A.">
        <title>A korarchaeal genome reveals new insights into the evolution of the Archaea.</title>
        <authorList>
            <person name="Elkins J.G."/>
            <person name="Podar M."/>
            <person name="Graham D.E."/>
            <person name="Makarova K.S."/>
            <person name="Wolf Y."/>
            <person name="Randau L."/>
            <person name="Hedlund B.P."/>
            <person name="Brochier-Armanet C."/>
            <person name="Kunin V."/>
            <person name="Anderson I."/>
            <person name="Lapidus A."/>
            <person name="Goltsman E."/>
            <person name="Barry K."/>
            <person name="Koonin E.V."/>
            <person name="Hugenholtz P."/>
            <person name="Kyrpides N."/>
            <person name="Wanner G."/>
            <person name="Richardson P."/>
            <person name="Keller M."/>
            <person name="Stetter K.O."/>
        </authorList>
    </citation>
    <scope>NUCLEOTIDE SEQUENCE [LARGE SCALE GENOMIC DNA]</scope>
    <source>
        <strain evidence="3">OPF8</strain>
    </source>
</reference>
<dbReference type="EMBL" id="CP000968">
    <property type="protein sequence ID" value="ACB07831.1"/>
    <property type="molecule type" value="Genomic_DNA"/>
</dbReference>
<proteinExistence type="predicted"/>
<dbReference type="Gene3D" id="3.40.50.1000">
    <property type="entry name" value="HAD superfamily/HAD-like"/>
    <property type="match status" value="1"/>
</dbReference>
<dbReference type="Pfam" id="PF03767">
    <property type="entry name" value="Acid_phosphat_B"/>
    <property type="match status" value="1"/>
</dbReference>
<sequence length="165" mass="19386">MMKCAVFDIDNTLFDVRRRFHLAISGFNVSSPRELPFELQRQFWMRFLDPELFSLDIPINRSIEMILDAKSRGLRVVLITGRYESLRRDTELQLMQAGIPYDELIMRPDGNFQRDRELKPSLLKGLSCEIVEYHDDDLETLLEVRKIAPNSLLFLHRPDGSFEII</sequence>
<accession>B1L5V2</accession>
<evidence type="ECO:0000256" key="1">
    <source>
        <dbReference type="ARBA" id="ARBA00022729"/>
    </source>
</evidence>
<dbReference type="AlphaFoldDB" id="B1L5V2"/>
<dbReference type="InterPro" id="IPR036412">
    <property type="entry name" value="HAD-like_sf"/>
</dbReference>